<sequence length="417" mass="48139">MDEISALHDDLLVKILSFLPTKKAVSTSILSKHWEFLWMWLPKLNYKTKRGLINYSNRGLRNFIDKKLPLHRAPVIESLCLNLFGKDIKPKYIRKWVEIVVSRHVRELQISYNLANGNIFPSSLFSCKSLVILKLKDMVLMDVPSMVCLPSLRTLQLEDVKLVDGKSLQELLSMCHVLEDLSLFFYEGNDIKEFTIIVPSLQSLCIFIAKNLLVDGYVIDTPSLNYLKLEDWNYFQHHCFIKNMPKLREAFVSVFEFPDLKCLIRSITFVKRLRICSQDVYGDGFIFNQLEHLNLCVCKEGSLNLLGQLLKDSPNLRVLNIFLDEEHEDDQEHDCMVCWNRPSPVPKCLLSSLQIFNWSGYLGTPQERDVMVYILENACHIKVVTISSPPSLFLTLDMLKELAFSPRASTTCQLVLN</sequence>
<reference evidence="3" key="2">
    <citation type="submission" date="2025-08" db="UniProtKB">
        <authorList>
            <consortium name="RefSeq"/>
        </authorList>
    </citation>
    <scope>IDENTIFICATION</scope>
    <source>
        <tissue evidence="3">Leaf</tissue>
    </source>
</reference>
<dbReference type="CDD" id="cd22160">
    <property type="entry name" value="F-box_AtFBL13-like"/>
    <property type="match status" value="1"/>
</dbReference>
<dbReference type="PANTHER" id="PTHR31900">
    <property type="entry name" value="F-BOX/RNI SUPERFAMILY PROTEIN-RELATED"/>
    <property type="match status" value="1"/>
</dbReference>
<evidence type="ECO:0000313" key="3">
    <source>
        <dbReference type="RefSeq" id="XP_019087490.1"/>
    </source>
</evidence>
<organism evidence="2 3">
    <name type="scientific">Camelina sativa</name>
    <name type="common">False flax</name>
    <name type="synonym">Myagrum sativum</name>
    <dbReference type="NCBI Taxonomy" id="90675"/>
    <lineage>
        <taxon>Eukaryota</taxon>
        <taxon>Viridiplantae</taxon>
        <taxon>Streptophyta</taxon>
        <taxon>Embryophyta</taxon>
        <taxon>Tracheophyta</taxon>
        <taxon>Spermatophyta</taxon>
        <taxon>Magnoliopsida</taxon>
        <taxon>eudicotyledons</taxon>
        <taxon>Gunneridae</taxon>
        <taxon>Pentapetalae</taxon>
        <taxon>rosids</taxon>
        <taxon>malvids</taxon>
        <taxon>Brassicales</taxon>
        <taxon>Brassicaceae</taxon>
        <taxon>Camelineae</taxon>
        <taxon>Camelina</taxon>
    </lineage>
</organism>
<dbReference type="InterPro" id="IPR053781">
    <property type="entry name" value="F-box_AtFBL13-like"/>
</dbReference>
<proteinExistence type="predicted"/>
<feature type="domain" description="FBD" evidence="1">
    <location>
        <begin position="347"/>
        <end position="417"/>
    </location>
</feature>
<dbReference type="RefSeq" id="XP_019087490.1">
    <property type="nucleotide sequence ID" value="XM_019231945.1"/>
</dbReference>
<dbReference type="InterPro" id="IPR036047">
    <property type="entry name" value="F-box-like_dom_sf"/>
</dbReference>
<dbReference type="Gene3D" id="3.80.10.10">
    <property type="entry name" value="Ribonuclease Inhibitor"/>
    <property type="match status" value="1"/>
</dbReference>
<dbReference type="Pfam" id="PF24758">
    <property type="entry name" value="LRR_At5g56370"/>
    <property type="match status" value="1"/>
</dbReference>
<dbReference type="InterPro" id="IPR006566">
    <property type="entry name" value="FBD"/>
</dbReference>
<dbReference type="InterPro" id="IPR001810">
    <property type="entry name" value="F-box_dom"/>
</dbReference>
<evidence type="ECO:0000259" key="1">
    <source>
        <dbReference type="SMART" id="SM00579"/>
    </source>
</evidence>
<protein>
    <submittedName>
        <fullName evidence="3">FBD-associated F-box protein At5g38590-like</fullName>
    </submittedName>
</protein>
<dbReference type="InterPro" id="IPR055411">
    <property type="entry name" value="LRR_FXL15/At3g58940/PEG3-like"/>
</dbReference>
<dbReference type="InterPro" id="IPR050232">
    <property type="entry name" value="FBL13/AtMIF1-like"/>
</dbReference>
<keyword evidence="2" id="KW-1185">Reference proteome</keyword>
<dbReference type="SUPFAM" id="SSF52047">
    <property type="entry name" value="RNI-like"/>
    <property type="match status" value="1"/>
</dbReference>
<dbReference type="SUPFAM" id="SSF81383">
    <property type="entry name" value="F-box domain"/>
    <property type="match status" value="1"/>
</dbReference>
<evidence type="ECO:0000313" key="2">
    <source>
        <dbReference type="Proteomes" id="UP000694864"/>
    </source>
</evidence>
<dbReference type="Pfam" id="PF08387">
    <property type="entry name" value="FBD"/>
    <property type="match status" value="1"/>
</dbReference>
<dbReference type="SMART" id="SM00579">
    <property type="entry name" value="FBD"/>
    <property type="match status" value="1"/>
</dbReference>
<dbReference type="Proteomes" id="UP000694864">
    <property type="component" value="Chromosome 11"/>
</dbReference>
<dbReference type="GeneID" id="104728317"/>
<reference evidence="2" key="1">
    <citation type="journal article" date="2014" name="Nat. Commun.">
        <title>The emerging biofuel crop Camelina sativa retains a highly undifferentiated hexaploid genome structure.</title>
        <authorList>
            <person name="Kagale S."/>
            <person name="Koh C."/>
            <person name="Nixon J."/>
            <person name="Bollina V."/>
            <person name="Clarke W.E."/>
            <person name="Tuteja R."/>
            <person name="Spillane C."/>
            <person name="Robinson S.J."/>
            <person name="Links M.G."/>
            <person name="Clarke C."/>
            <person name="Higgins E.E."/>
            <person name="Huebert T."/>
            <person name="Sharpe A.G."/>
            <person name="Parkin I.A."/>
        </authorList>
    </citation>
    <scope>NUCLEOTIDE SEQUENCE [LARGE SCALE GENOMIC DNA]</scope>
    <source>
        <strain evidence="2">cv. DH55</strain>
    </source>
</reference>
<gene>
    <name evidence="3" type="primary">LOC104728317</name>
</gene>
<name>A0ABM1QL52_CAMSA</name>
<dbReference type="InterPro" id="IPR032675">
    <property type="entry name" value="LRR_dom_sf"/>
</dbReference>
<accession>A0ABM1QL52</accession>
<dbReference type="Pfam" id="PF00646">
    <property type="entry name" value="F-box"/>
    <property type="match status" value="1"/>
</dbReference>
<dbReference type="PANTHER" id="PTHR31900:SF28">
    <property type="entry name" value="FBD DOMAIN-CONTAINING PROTEIN"/>
    <property type="match status" value="1"/>
</dbReference>